<evidence type="ECO:0000313" key="2">
    <source>
        <dbReference type="EMBL" id="MBU8823256.1"/>
    </source>
</evidence>
<reference evidence="2 3" key="1">
    <citation type="submission" date="2021-05" db="EMBL/GenBank/DDBJ databases">
        <title>Draft Genome Sequences of Clinical Respiratory Isolates of Mycobacterium goodii Recovered in Ireland.</title>
        <authorList>
            <person name="Flanagan P.R."/>
            <person name="Mok S."/>
            <person name="Roycroft E."/>
            <person name="Rogers T.R."/>
            <person name="Fitzgibbon M."/>
        </authorList>
    </citation>
    <scope>NUCLEOTIDE SEQUENCE [LARGE SCALE GENOMIC DNA]</scope>
    <source>
        <strain evidence="2 3">14IE55</strain>
    </source>
</reference>
<feature type="compositionally biased region" description="Pro residues" evidence="1">
    <location>
        <begin position="182"/>
        <end position="196"/>
    </location>
</feature>
<comment type="caution">
    <text evidence="2">The sequence shown here is derived from an EMBL/GenBank/DDBJ whole genome shotgun (WGS) entry which is preliminary data.</text>
</comment>
<keyword evidence="3" id="KW-1185">Reference proteome</keyword>
<organism evidence="2 3">
    <name type="scientific">Mycolicibacterium goodii</name>
    <name type="common">Mycobacterium goodii</name>
    <dbReference type="NCBI Taxonomy" id="134601"/>
    <lineage>
        <taxon>Bacteria</taxon>
        <taxon>Bacillati</taxon>
        <taxon>Actinomycetota</taxon>
        <taxon>Actinomycetes</taxon>
        <taxon>Mycobacteriales</taxon>
        <taxon>Mycobacteriaceae</taxon>
        <taxon>Mycolicibacterium</taxon>
    </lineage>
</organism>
<name>A0ABS6HLQ4_MYCGD</name>
<dbReference type="EMBL" id="JAHBOM010000007">
    <property type="protein sequence ID" value="MBU8823256.1"/>
    <property type="molecule type" value="Genomic_DNA"/>
</dbReference>
<proteinExistence type="predicted"/>
<dbReference type="Proteomes" id="UP000696413">
    <property type="component" value="Unassembled WGS sequence"/>
</dbReference>
<feature type="region of interest" description="Disordered" evidence="1">
    <location>
        <begin position="101"/>
        <end position="196"/>
    </location>
</feature>
<accession>A0ABS6HLQ4</accession>
<sequence>MSPEGTFIRAAAESWWLARAEPGDGMEAITNGGYPGFDRVFNNVWPPGEVGGAGHFGTPVLGTDYFEVIDLSREGDRVTAQYCQYSSMTAIKASDGKYHSPGPVEISGNGRSITFGPDPSVAPEHQRPPLVDQKGPSNRPDVNVFGTWVLFDSGGLKSGGNRCAKTAPNTPPESPDGYVGKQPPPTLPPSPGWPDG</sequence>
<protein>
    <submittedName>
        <fullName evidence="2">Uncharacterized protein</fullName>
    </submittedName>
</protein>
<gene>
    <name evidence="2" type="ORF">KL859_10275</name>
</gene>
<evidence type="ECO:0000256" key="1">
    <source>
        <dbReference type="SAM" id="MobiDB-lite"/>
    </source>
</evidence>
<evidence type="ECO:0000313" key="3">
    <source>
        <dbReference type="Proteomes" id="UP000696413"/>
    </source>
</evidence>